<accession>A0ABS3TEG2</accession>
<gene>
    <name evidence="1" type="ORF">J4D97_15400</name>
</gene>
<evidence type="ECO:0000313" key="2">
    <source>
        <dbReference type="Proteomes" id="UP000670527"/>
    </source>
</evidence>
<comment type="caution">
    <text evidence="1">The sequence shown here is derived from an EMBL/GenBank/DDBJ whole genome shotgun (WGS) entry which is preliminary data.</text>
</comment>
<sequence>MHIVEKHYLGLELKSPERVPMLRKLATSVAGSWLDKIPDSDPAIQEEIVKGVWHSFVGLDIDNLLLTETAQEVVSNIKVGEAFDVEILRVLPPNQMVCYNFLLGPNRVIKCTWSNEYLIAIELTRHDDNAGVHCESAITSLESSINGFNSALVGAIQCLIFLKLTEPEIIHVAAGKKHGTRKQGHYNASAFPVTIVDSTWNKFIVRTEGFGVSGHFRMQRYGKGNADLKLVWIKPFLKHGYVRLPKSQALEEGNEPA</sequence>
<organism evidence="1 2">
    <name type="scientific">Hymenobacter defluvii</name>
    <dbReference type="NCBI Taxonomy" id="2054411"/>
    <lineage>
        <taxon>Bacteria</taxon>
        <taxon>Pseudomonadati</taxon>
        <taxon>Bacteroidota</taxon>
        <taxon>Cytophagia</taxon>
        <taxon>Cytophagales</taxon>
        <taxon>Hymenobacteraceae</taxon>
        <taxon>Hymenobacter</taxon>
    </lineage>
</organism>
<reference evidence="1 2" key="1">
    <citation type="submission" date="2021-03" db="EMBL/GenBank/DDBJ databases">
        <authorList>
            <person name="Kim M.K."/>
        </authorList>
    </citation>
    <scope>NUCLEOTIDE SEQUENCE [LARGE SCALE GENOMIC DNA]</scope>
    <source>
        <strain evidence="1 2">BT507</strain>
    </source>
</reference>
<keyword evidence="2" id="KW-1185">Reference proteome</keyword>
<dbReference type="RefSeq" id="WP_208308322.1">
    <property type="nucleotide sequence ID" value="NZ_JAGETX010000009.1"/>
</dbReference>
<protein>
    <submittedName>
        <fullName evidence="1">Uncharacterized protein</fullName>
    </submittedName>
</protein>
<dbReference type="Proteomes" id="UP000670527">
    <property type="component" value="Unassembled WGS sequence"/>
</dbReference>
<evidence type="ECO:0000313" key="1">
    <source>
        <dbReference type="EMBL" id="MBO3272045.1"/>
    </source>
</evidence>
<proteinExistence type="predicted"/>
<dbReference type="EMBL" id="JAGETX010000009">
    <property type="protein sequence ID" value="MBO3272045.1"/>
    <property type="molecule type" value="Genomic_DNA"/>
</dbReference>
<name>A0ABS3TEG2_9BACT</name>